<keyword evidence="2" id="KW-0378">Hydrolase</keyword>
<protein>
    <submittedName>
        <fullName evidence="2">Glycosyl hydrolase</fullName>
    </submittedName>
</protein>
<evidence type="ECO:0000313" key="2">
    <source>
        <dbReference type="EMBL" id="GCD18884.1"/>
    </source>
</evidence>
<dbReference type="PANTHER" id="PTHR43301:SF3">
    <property type="entry name" value="ARABINAN ENDO-1,5-ALPHA-L-ARABINOSIDASE A-RELATED"/>
    <property type="match status" value="1"/>
</dbReference>
<evidence type="ECO:0000256" key="1">
    <source>
        <dbReference type="SAM" id="MobiDB-lite"/>
    </source>
</evidence>
<dbReference type="EMBL" id="BHYL01000034">
    <property type="protein sequence ID" value="GCD18884.1"/>
    <property type="molecule type" value="Genomic_DNA"/>
</dbReference>
<feature type="region of interest" description="Disordered" evidence="1">
    <location>
        <begin position="1"/>
        <end position="64"/>
    </location>
</feature>
<dbReference type="OrthoDB" id="9759709at2"/>
<keyword evidence="3" id="KW-1185">Reference proteome</keyword>
<dbReference type="PANTHER" id="PTHR43301">
    <property type="entry name" value="ARABINAN ENDO-1,5-ALPHA-L-ARABINOSIDASE"/>
    <property type="match status" value="1"/>
</dbReference>
<comment type="caution">
    <text evidence="2">The sequence shown here is derived from an EMBL/GenBank/DDBJ whole genome shotgun (WGS) entry which is preliminary data.</text>
</comment>
<gene>
    <name evidence="2" type="ORF">CTKZ_04460</name>
</gene>
<feature type="compositionally biased region" description="Basic and acidic residues" evidence="1">
    <location>
        <begin position="323"/>
        <end position="333"/>
    </location>
</feature>
<evidence type="ECO:0000313" key="3">
    <source>
        <dbReference type="Proteomes" id="UP000288246"/>
    </source>
</evidence>
<sequence>MSGGVTDAAASVAPATGRGPTDGPGSTDVRATTEGHASASRTTKPRVAPAPLFTDPLGAPTDPTLVRGPDGTWWLFATQRRPDDPGPGVTWVHGTDIAVATSDDGGLTWTHRGVVAGLDPHDGRNTLWAPEVVHAEGRFHMFVSYIRGVPDRWEGHDRHVLHHVSDDLVTWEHRGVVPLSSDRVIDACVAPLPGGGYRMWFKDEAADSTTWCADSPDLESWGPSRAVITGRPHEGPNVFALGGWHWMLVDEWRGQAVHRSSDLETWTYDGHVLDRPGRRPADRSVGHHADVVVGSDAAGEPVAWVFYFTHLVSPFSDEGRTLEAAHDATRSDGDPVGGAADGETPATRRAVVQVAVARVVDGHLVCDRDEPVDLDLRRVPLP</sequence>
<accession>A0A401UWC1</accession>
<dbReference type="AlphaFoldDB" id="A0A401UWC1"/>
<feature type="region of interest" description="Disordered" evidence="1">
    <location>
        <begin position="323"/>
        <end position="345"/>
    </location>
</feature>
<reference evidence="2 3" key="1">
    <citation type="submission" date="2018-11" db="EMBL/GenBank/DDBJ databases">
        <title>Draft genome sequence of Cellulomonas takizawaensis strain TKZ-21.</title>
        <authorList>
            <person name="Yamamura H."/>
            <person name="Hayashi T."/>
            <person name="Hamada M."/>
            <person name="Serisawa Y."/>
            <person name="Matsuyama K."/>
            <person name="Nakagawa Y."/>
            <person name="Otoguro M."/>
            <person name="Yanagida F."/>
            <person name="Hayakawa M."/>
        </authorList>
    </citation>
    <scope>NUCLEOTIDE SEQUENCE [LARGE SCALE GENOMIC DNA]</scope>
    <source>
        <strain evidence="2 3">TKZ-21</strain>
    </source>
</reference>
<proteinExistence type="predicted"/>
<name>A0A401UWC1_9CELL</name>
<dbReference type="Gene3D" id="2.115.10.20">
    <property type="entry name" value="Glycosyl hydrolase domain, family 43"/>
    <property type="match status" value="1"/>
</dbReference>
<dbReference type="InterPro" id="IPR050727">
    <property type="entry name" value="GH43_arabinanases"/>
</dbReference>
<dbReference type="InterPro" id="IPR023296">
    <property type="entry name" value="Glyco_hydro_beta-prop_sf"/>
</dbReference>
<dbReference type="RefSeq" id="WP_124341431.1">
    <property type="nucleotide sequence ID" value="NZ_BHYL01000034.1"/>
</dbReference>
<dbReference type="SUPFAM" id="SSF75005">
    <property type="entry name" value="Arabinanase/levansucrase/invertase"/>
    <property type="match status" value="1"/>
</dbReference>
<dbReference type="CDD" id="cd08984">
    <property type="entry name" value="GH43-like"/>
    <property type="match status" value="1"/>
</dbReference>
<dbReference type="Proteomes" id="UP000288246">
    <property type="component" value="Unassembled WGS sequence"/>
</dbReference>
<organism evidence="2 3">
    <name type="scientific">Cellulomonas algicola</name>
    <dbReference type="NCBI Taxonomy" id="2071633"/>
    <lineage>
        <taxon>Bacteria</taxon>
        <taxon>Bacillati</taxon>
        <taxon>Actinomycetota</taxon>
        <taxon>Actinomycetes</taxon>
        <taxon>Micrococcales</taxon>
        <taxon>Cellulomonadaceae</taxon>
        <taxon>Cellulomonas</taxon>
    </lineage>
</organism>
<dbReference type="GO" id="GO:0016787">
    <property type="term" value="F:hydrolase activity"/>
    <property type="evidence" value="ECO:0007669"/>
    <property type="project" value="UniProtKB-KW"/>
</dbReference>